<protein>
    <recommendedName>
        <fullName evidence="5">Lipoprotein</fullName>
    </recommendedName>
</protein>
<dbReference type="Proteomes" id="UP000481583">
    <property type="component" value="Unassembled WGS sequence"/>
</dbReference>
<proteinExistence type="predicted"/>
<accession>A0A6G4U4V4</accession>
<evidence type="ECO:0000256" key="1">
    <source>
        <dbReference type="SAM" id="MobiDB-lite"/>
    </source>
</evidence>
<reference evidence="3 4" key="1">
    <citation type="submission" date="2020-02" db="EMBL/GenBank/DDBJ databases">
        <title>Whole-genome analyses of novel actinobacteria.</title>
        <authorList>
            <person name="Sahin N."/>
        </authorList>
    </citation>
    <scope>NUCLEOTIDE SEQUENCE [LARGE SCALE GENOMIC DNA]</scope>
    <source>
        <strain evidence="3 4">A7024</strain>
    </source>
</reference>
<feature type="region of interest" description="Disordered" evidence="1">
    <location>
        <begin position="23"/>
        <end position="43"/>
    </location>
</feature>
<comment type="caution">
    <text evidence="3">The sequence shown here is derived from an EMBL/GenBank/DDBJ whole genome shotgun (WGS) entry which is preliminary data.</text>
</comment>
<evidence type="ECO:0000313" key="4">
    <source>
        <dbReference type="Proteomes" id="UP000481583"/>
    </source>
</evidence>
<feature type="chain" id="PRO_5026200182" description="Lipoprotein" evidence="2">
    <location>
        <begin position="23"/>
        <end position="177"/>
    </location>
</feature>
<dbReference type="AlphaFoldDB" id="A0A6G4U4V4"/>
<keyword evidence="4" id="KW-1185">Reference proteome</keyword>
<gene>
    <name evidence="3" type="ORF">G5C51_24840</name>
</gene>
<organism evidence="3 4">
    <name type="scientific">Streptomyces coryli</name>
    <dbReference type="NCBI Taxonomy" id="1128680"/>
    <lineage>
        <taxon>Bacteria</taxon>
        <taxon>Bacillati</taxon>
        <taxon>Actinomycetota</taxon>
        <taxon>Actinomycetes</taxon>
        <taxon>Kitasatosporales</taxon>
        <taxon>Streptomycetaceae</taxon>
        <taxon>Streptomyces</taxon>
    </lineage>
</organism>
<name>A0A6G4U4V4_9ACTN</name>
<dbReference type="RefSeq" id="WP_165240424.1">
    <property type="nucleotide sequence ID" value="NZ_JAAKZV010000126.1"/>
</dbReference>
<dbReference type="PROSITE" id="PS51257">
    <property type="entry name" value="PROKAR_LIPOPROTEIN"/>
    <property type="match status" value="1"/>
</dbReference>
<evidence type="ECO:0000256" key="2">
    <source>
        <dbReference type="SAM" id="SignalP"/>
    </source>
</evidence>
<evidence type="ECO:0000313" key="3">
    <source>
        <dbReference type="EMBL" id="NGN67123.1"/>
    </source>
</evidence>
<feature type="signal peptide" evidence="2">
    <location>
        <begin position="1"/>
        <end position="22"/>
    </location>
</feature>
<sequence length="177" mass="18380">MRRISVALLLCCALLAGGTACSNSPDREAGAGSANSTSTPEREKYNRAKFVANAGLAAGAAYQWLLKPYRAGNFQKGAKGRTFTLIKAGVAGAFAYNRLKAAQKNAKGDPVLTKALAPVTGGIESLKGMSSKFRKGSATEADVKQYEDVLNNIKGAGKEAGLNVVNRVPTTSQLNGG</sequence>
<dbReference type="EMBL" id="JAAKZV010000126">
    <property type="protein sequence ID" value="NGN67123.1"/>
    <property type="molecule type" value="Genomic_DNA"/>
</dbReference>
<evidence type="ECO:0008006" key="5">
    <source>
        <dbReference type="Google" id="ProtNLM"/>
    </source>
</evidence>
<keyword evidence="2" id="KW-0732">Signal</keyword>